<dbReference type="GO" id="GO:0031119">
    <property type="term" value="P:tRNA pseudouridine synthesis"/>
    <property type="evidence" value="ECO:0007669"/>
    <property type="project" value="UniProtKB-UniRule"/>
</dbReference>
<dbReference type="EMBL" id="FNAP01000013">
    <property type="protein sequence ID" value="SDE82513.1"/>
    <property type="molecule type" value="Genomic_DNA"/>
</dbReference>
<dbReference type="GO" id="GO:0003723">
    <property type="term" value="F:RNA binding"/>
    <property type="evidence" value="ECO:0007669"/>
    <property type="project" value="InterPro"/>
</dbReference>
<dbReference type="FunFam" id="3.30.70.580:FF:000001">
    <property type="entry name" value="tRNA pseudouridine synthase A"/>
    <property type="match status" value="1"/>
</dbReference>
<dbReference type="InterPro" id="IPR020103">
    <property type="entry name" value="PsdUridine_synth_cat_dom_sf"/>
</dbReference>
<evidence type="ECO:0000259" key="8">
    <source>
        <dbReference type="Pfam" id="PF01416"/>
    </source>
</evidence>
<keyword evidence="3 4" id="KW-0413">Isomerase</keyword>
<dbReference type="InterPro" id="IPR020094">
    <property type="entry name" value="TruA/RsuA/RluB/E/F_N"/>
</dbReference>
<dbReference type="STRING" id="69960.SAMN05421720_11360"/>
<accession>A0A1G7G328</accession>
<dbReference type="Gene3D" id="3.30.70.580">
    <property type="entry name" value="Pseudouridine synthase I, catalytic domain, N-terminal subdomain"/>
    <property type="match status" value="1"/>
</dbReference>
<dbReference type="InterPro" id="IPR020097">
    <property type="entry name" value="PsdUridine_synth_TruA_a/b_dom"/>
</dbReference>
<sequence length="248" mass="27144">MPRYKLVIEYDGAPFVGWQRQDNGPSVQQALEEAAERICGEPVRFHAAGRTDSGVHALGMVAHVDLPKTLPDGKLADALNAHLRPAPVAVLMAEDTGEDFHARFSCIERRYLYRILTRRADPALDRGRVWWHARSLDADAMHAAAQVLVGHHDFSSFRAAECQADSPVKTLDDLSVARCAEEVHVTARARSFLHHQVRNMVGSLALVGTGKWSAADLRAALEARDRAAAGPTAPACGLYFVSARYGEE</sequence>
<dbReference type="InterPro" id="IPR001406">
    <property type="entry name" value="PsdUridine_synth_TruA"/>
</dbReference>
<dbReference type="Pfam" id="PF01416">
    <property type="entry name" value="PseudoU_synth_1"/>
    <property type="match status" value="2"/>
</dbReference>
<reference evidence="9 10" key="1">
    <citation type="submission" date="2016-10" db="EMBL/GenBank/DDBJ databases">
        <authorList>
            <person name="de Groot N.N."/>
        </authorList>
    </citation>
    <scope>NUCLEOTIDE SEQUENCE [LARGE SCALE GENOMIC DNA]</scope>
    <source>
        <strain evidence="9 10">ATCC 700224</strain>
    </source>
</reference>
<evidence type="ECO:0000313" key="9">
    <source>
        <dbReference type="EMBL" id="SDE82513.1"/>
    </source>
</evidence>
<dbReference type="PIRSF" id="PIRSF001430">
    <property type="entry name" value="tRNA_psdUrid_synth"/>
    <property type="match status" value="1"/>
</dbReference>
<comment type="subunit">
    <text evidence="4">Homodimer.</text>
</comment>
<evidence type="ECO:0000256" key="7">
    <source>
        <dbReference type="RuleBase" id="RU003792"/>
    </source>
</evidence>
<dbReference type="InterPro" id="IPR020095">
    <property type="entry name" value="PsdUridine_synth_TruA_C"/>
</dbReference>
<evidence type="ECO:0000313" key="10">
    <source>
        <dbReference type="Proteomes" id="UP000199412"/>
    </source>
</evidence>
<dbReference type="GO" id="GO:0160147">
    <property type="term" value="F:tRNA pseudouridine(38-40) synthase activity"/>
    <property type="evidence" value="ECO:0007669"/>
    <property type="project" value="UniProtKB-EC"/>
</dbReference>
<dbReference type="HAMAP" id="MF_00171">
    <property type="entry name" value="TruA"/>
    <property type="match status" value="1"/>
</dbReference>
<evidence type="ECO:0000256" key="2">
    <source>
        <dbReference type="ARBA" id="ARBA00022694"/>
    </source>
</evidence>
<dbReference type="AlphaFoldDB" id="A0A1G7G328"/>
<dbReference type="OrthoDB" id="9811823at2"/>
<comment type="catalytic activity">
    <reaction evidence="4 7">
        <text>uridine(38/39/40) in tRNA = pseudouridine(38/39/40) in tRNA</text>
        <dbReference type="Rhea" id="RHEA:22376"/>
        <dbReference type="Rhea" id="RHEA-COMP:10085"/>
        <dbReference type="Rhea" id="RHEA-COMP:10087"/>
        <dbReference type="ChEBI" id="CHEBI:65314"/>
        <dbReference type="ChEBI" id="CHEBI:65315"/>
        <dbReference type="EC" id="5.4.99.12"/>
    </reaction>
</comment>
<dbReference type="RefSeq" id="WP_092787548.1">
    <property type="nucleotide sequence ID" value="NZ_FNAP01000013.1"/>
</dbReference>
<dbReference type="PANTHER" id="PTHR11142">
    <property type="entry name" value="PSEUDOURIDYLATE SYNTHASE"/>
    <property type="match status" value="1"/>
</dbReference>
<dbReference type="Gene3D" id="3.30.70.660">
    <property type="entry name" value="Pseudouridine synthase I, catalytic domain, C-terminal subdomain"/>
    <property type="match status" value="1"/>
</dbReference>
<dbReference type="NCBIfam" id="TIGR00071">
    <property type="entry name" value="hisT_truA"/>
    <property type="match status" value="1"/>
</dbReference>
<evidence type="ECO:0000256" key="5">
    <source>
        <dbReference type="PIRSR" id="PIRSR001430-1"/>
    </source>
</evidence>
<feature type="active site" description="Nucleophile" evidence="4 5">
    <location>
        <position position="52"/>
    </location>
</feature>
<comment type="similarity">
    <text evidence="1 4 7">Belongs to the tRNA pseudouridine synthase TruA family.</text>
</comment>
<dbReference type="CDD" id="cd02570">
    <property type="entry name" value="PseudoU_synth_EcTruA"/>
    <property type="match status" value="1"/>
</dbReference>
<proteinExistence type="inferred from homology"/>
<comment type="function">
    <text evidence="4">Formation of pseudouridine at positions 38, 39 and 40 in the anticodon stem and loop of transfer RNAs.</text>
</comment>
<feature type="binding site" evidence="4 6">
    <location>
        <position position="111"/>
    </location>
    <ligand>
        <name>substrate</name>
    </ligand>
</feature>
<organism evidence="9 10">
    <name type="scientific">Rhodospira trueperi</name>
    <dbReference type="NCBI Taxonomy" id="69960"/>
    <lineage>
        <taxon>Bacteria</taxon>
        <taxon>Pseudomonadati</taxon>
        <taxon>Pseudomonadota</taxon>
        <taxon>Alphaproteobacteria</taxon>
        <taxon>Rhodospirillales</taxon>
        <taxon>Rhodospirillaceae</taxon>
        <taxon>Rhodospira</taxon>
    </lineage>
</organism>
<name>A0A1G7G328_9PROT</name>
<dbReference type="SUPFAM" id="SSF55120">
    <property type="entry name" value="Pseudouridine synthase"/>
    <property type="match status" value="1"/>
</dbReference>
<evidence type="ECO:0000256" key="4">
    <source>
        <dbReference type="HAMAP-Rule" id="MF_00171"/>
    </source>
</evidence>
<feature type="domain" description="Pseudouridine synthase I TruA alpha/beta" evidence="8">
    <location>
        <begin position="8"/>
        <end position="104"/>
    </location>
</feature>
<gene>
    <name evidence="4" type="primary">truA</name>
    <name evidence="9" type="ORF">SAMN05421720_11360</name>
</gene>
<protein>
    <recommendedName>
        <fullName evidence="4">tRNA pseudouridine synthase A</fullName>
        <ecNumber evidence="4">5.4.99.12</ecNumber>
    </recommendedName>
    <alternativeName>
        <fullName evidence="4">tRNA pseudouridine(38-40) synthase</fullName>
    </alternativeName>
    <alternativeName>
        <fullName evidence="4">tRNA pseudouridylate synthase I</fullName>
    </alternativeName>
    <alternativeName>
        <fullName evidence="4">tRNA-uridine isomerase I</fullName>
    </alternativeName>
</protein>
<dbReference type="PANTHER" id="PTHR11142:SF0">
    <property type="entry name" value="TRNA PSEUDOURIDINE SYNTHASE-LIKE 1"/>
    <property type="match status" value="1"/>
</dbReference>
<evidence type="ECO:0000256" key="1">
    <source>
        <dbReference type="ARBA" id="ARBA00009375"/>
    </source>
</evidence>
<dbReference type="EC" id="5.4.99.12" evidence="4"/>
<feature type="domain" description="Pseudouridine synthase I TruA alpha/beta" evidence="8">
    <location>
        <begin position="144"/>
        <end position="245"/>
    </location>
</feature>
<dbReference type="Proteomes" id="UP000199412">
    <property type="component" value="Unassembled WGS sequence"/>
</dbReference>
<keyword evidence="10" id="KW-1185">Reference proteome</keyword>
<comment type="caution">
    <text evidence="4">Lacks conserved residue(s) required for the propagation of feature annotation.</text>
</comment>
<evidence type="ECO:0000256" key="3">
    <source>
        <dbReference type="ARBA" id="ARBA00023235"/>
    </source>
</evidence>
<evidence type="ECO:0000256" key="6">
    <source>
        <dbReference type="PIRSR" id="PIRSR001430-2"/>
    </source>
</evidence>
<keyword evidence="2 4" id="KW-0819">tRNA processing</keyword>